<dbReference type="RefSeq" id="WP_124565063.1">
    <property type="nucleotide sequence ID" value="NZ_JARRRY010000007.1"/>
</dbReference>
<protein>
    <recommendedName>
        <fullName evidence="4">Lipoprotein</fullName>
    </recommendedName>
</protein>
<gene>
    <name evidence="2" type="ORF">P6P90_10195</name>
</gene>
<evidence type="ECO:0000256" key="1">
    <source>
        <dbReference type="SAM" id="SignalP"/>
    </source>
</evidence>
<evidence type="ECO:0008006" key="4">
    <source>
        <dbReference type="Google" id="ProtNLM"/>
    </source>
</evidence>
<feature type="signal peptide" evidence="1">
    <location>
        <begin position="1"/>
        <end position="19"/>
    </location>
</feature>
<proteinExistence type="predicted"/>
<comment type="caution">
    <text evidence="2">The sequence shown here is derived from an EMBL/GenBank/DDBJ whole genome shotgun (WGS) entry which is preliminary data.</text>
</comment>
<dbReference type="Proteomes" id="UP001218246">
    <property type="component" value="Unassembled WGS sequence"/>
</dbReference>
<evidence type="ECO:0000313" key="3">
    <source>
        <dbReference type="Proteomes" id="UP001218246"/>
    </source>
</evidence>
<keyword evidence="1" id="KW-0732">Signal</keyword>
<organism evidence="2 3">
    <name type="scientific">Ectobacillus antri</name>
    <dbReference type="NCBI Taxonomy" id="2486280"/>
    <lineage>
        <taxon>Bacteria</taxon>
        <taxon>Bacillati</taxon>
        <taxon>Bacillota</taxon>
        <taxon>Bacilli</taxon>
        <taxon>Bacillales</taxon>
        <taxon>Bacillaceae</taxon>
        <taxon>Ectobacillus</taxon>
    </lineage>
</organism>
<feature type="chain" id="PRO_5045407838" description="Lipoprotein" evidence="1">
    <location>
        <begin position="20"/>
        <end position="198"/>
    </location>
</feature>
<reference evidence="2 3" key="1">
    <citation type="submission" date="2023-04" db="EMBL/GenBank/DDBJ databases">
        <title>Ectobacillus antri isolated from activated sludge.</title>
        <authorList>
            <person name="Yan P."/>
            <person name="Liu X."/>
        </authorList>
    </citation>
    <scope>NUCLEOTIDE SEQUENCE [LARGE SCALE GENOMIC DNA]</scope>
    <source>
        <strain evidence="2 3">C18H</strain>
    </source>
</reference>
<keyword evidence="3" id="KW-1185">Reference proteome</keyword>
<sequence>MRKLMLLSVVIAVILTACAKRDITGLKNTPEDKAAAKAEETAMSTRNTFSVSSKELARSLEEKKSVNKIYEDDGVYRASSEKNLVRILFPSTSKQVSSVEVIVSTRDFNKSDKDKSITLNILNDLMSSLGINYNEEDLLNVLTEKYNNSPSIKNTDYKYFKYDDEVWLTAVGIYEGVQSGKVPTGVNINISKNKPEND</sequence>
<accession>A0ABT6H6J2</accession>
<dbReference type="EMBL" id="JARULN010000008">
    <property type="protein sequence ID" value="MDG5754339.1"/>
    <property type="molecule type" value="Genomic_DNA"/>
</dbReference>
<evidence type="ECO:0000313" key="2">
    <source>
        <dbReference type="EMBL" id="MDG5754339.1"/>
    </source>
</evidence>
<name>A0ABT6H6J2_9BACI</name>
<dbReference type="PROSITE" id="PS51257">
    <property type="entry name" value="PROKAR_LIPOPROTEIN"/>
    <property type="match status" value="1"/>
</dbReference>